<keyword evidence="3" id="KW-1185">Reference proteome</keyword>
<reference evidence="2" key="1">
    <citation type="journal article" date="2023" name="Science">
        <title>Genome structures resolve the early diversification of teleost fishes.</title>
        <authorList>
            <person name="Parey E."/>
            <person name="Louis A."/>
            <person name="Montfort J."/>
            <person name="Bouchez O."/>
            <person name="Roques C."/>
            <person name="Iampietro C."/>
            <person name="Lluch J."/>
            <person name="Castinel A."/>
            <person name="Donnadieu C."/>
            <person name="Desvignes T."/>
            <person name="Floi Bucao C."/>
            <person name="Jouanno E."/>
            <person name="Wen M."/>
            <person name="Mejri S."/>
            <person name="Dirks R."/>
            <person name="Jansen H."/>
            <person name="Henkel C."/>
            <person name="Chen W.J."/>
            <person name="Zahm M."/>
            <person name="Cabau C."/>
            <person name="Klopp C."/>
            <person name="Thompson A.W."/>
            <person name="Robinson-Rechavi M."/>
            <person name="Braasch I."/>
            <person name="Lecointre G."/>
            <person name="Bobe J."/>
            <person name="Postlethwait J.H."/>
            <person name="Berthelot C."/>
            <person name="Roest Crollius H."/>
            <person name="Guiguen Y."/>
        </authorList>
    </citation>
    <scope>NUCLEOTIDE SEQUENCE</scope>
    <source>
        <strain evidence="2">NC1722</strain>
    </source>
</reference>
<dbReference type="AlphaFoldDB" id="A0AAD7W5E3"/>
<name>A0AAD7W5E3_9TELE</name>
<dbReference type="Proteomes" id="UP001221898">
    <property type="component" value="Unassembled WGS sequence"/>
</dbReference>
<feature type="region of interest" description="Disordered" evidence="1">
    <location>
        <begin position="20"/>
        <end position="57"/>
    </location>
</feature>
<organism evidence="2 3">
    <name type="scientific">Aldrovandia affinis</name>
    <dbReference type="NCBI Taxonomy" id="143900"/>
    <lineage>
        <taxon>Eukaryota</taxon>
        <taxon>Metazoa</taxon>
        <taxon>Chordata</taxon>
        <taxon>Craniata</taxon>
        <taxon>Vertebrata</taxon>
        <taxon>Euteleostomi</taxon>
        <taxon>Actinopterygii</taxon>
        <taxon>Neopterygii</taxon>
        <taxon>Teleostei</taxon>
        <taxon>Notacanthiformes</taxon>
        <taxon>Halosauridae</taxon>
        <taxon>Aldrovandia</taxon>
    </lineage>
</organism>
<evidence type="ECO:0000256" key="1">
    <source>
        <dbReference type="SAM" id="MobiDB-lite"/>
    </source>
</evidence>
<gene>
    <name evidence="2" type="ORF">AAFF_G00205350</name>
</gene>
<feature type="compositionally biased region" description="Basic and acidic residues" evidence="1">
    <location>
        <begin position="41"/>
        <end position="57"/>
    </location>
</feature>
<proteinExistence type="predicted"/>
<evidence type="ECO:0000313" key="3">
    <source>
        <dbReference type="Proteomes" id="UP001221898"/>
    </source>
</evidence>
<accession>A0AAD7W5E3</accession>
<protein>
    <submittedName>
        <fullName evidence="2">Uncharacterized protein</fullName>
    </submittedName>
</protein>
<dbReference type="EMBL" id="JAINUG010000272">
    <property type="protein sequence ID" value="KAJ8384402.1"/>
    <property type="molecule type" value="Genomic_DNA"/>
</dbReference>
<feature type="region of interest" description="Disordered" evidence="1">
    <location>
        <begin position="78"/>
        <end position="103"/>
    </location>
</feature>
<evidence type="ECO:0000313" key="2">
    <source>
        <dbReference type="EMBL" id="KAJ8384402.1"/>
    </source>
</evidence>
<feature type="compositionally biased region" description="Basic and acidic residues" evidence="1">
    <location>
        <begin position="89"/>
        <end position="103"/>
    </location>
</feature>
<comment type="caution">
    <text evidence="2">The sequence shown here is derived from an EMBL/GenBank/DDBJ whole genome shotgun (WGS) entry which is preliminary data.</text>
</comment>
<sequence>MSPGIFASRNQHVISARRTAGCPQGPPSFILFHAPPTSSDEAQRTPPREEVGGTDRQLHDLEIQITCRLMPERGATHLREKRRPLFGPDLREALPELQSTREP</sequence>